<proteinExistence type="predicted"/>
<feature type="compositionally biased region" description="Polar residues" evidence="1">
    <location>
        <begin position="992"/>
        <end position="1003"/>
    </location>
</feature>
<dbReference type="GO" id="GO:0016740">
    <property type="term" value="F:transferase activity"/>
    <property type="evidence" value="ECO:0007669"/>
    <property type="project" value="UniProtKB-KW"/>
</dbReference>
<feature type="compositionally biased region" description="Acidic residues" evidence="1">
    <location>
        <begin position="803"/>
        <end position="824"/>
    </location>
</feature>
<feature type="compositionally biased region" description="Low complexity" evidence="1">
    <location>
        <begin position="393"/>
        <end position="412"/>
    </location>
</feature>
<feature type="compositionally biased region" description="Low complexity" evidence="1">
    <location>
        <begin position="631"/>
        <end position="646"/>
    </location>
</feature>
<dbReference type="HOGENOM" id="CLU_268502_0_0_1"/>
<feature type="compositionally biased region" description="Acidic residues" evidence="1">
    <location>
        <begin position="564"/>
        <end position="599"/>
    </location>
</feature>
<sequence>ALHVVNSVEDATREWALSNNQFMFNFEHVCFSECDTEDNFACVSKCDSSEKSIVTNYNPGPKDMHIESYIDEEEFTWSDDGSNILIDWDPTVFSIESRLLKVGDDKWAHMKTNGEISVVEDRKSATSGWYIDPSKKIKFNDRSGTNWNFYTCQDDENALVSKVYMGTSLQNGCAKMTGVVGKDIPTLPDATLNAGPFVITVGDAEEAEDLMRLSVDESRVTVSLDTQEFAVFELDNGYLKVRDEKWIKVNKDSSLLEVVDSEEDATEGWAIIEGKLYLDRKRGMKVNYSRVELSGCEEDADEQVVVYLGIRKGCARFKNVVIEEYTEPTPTPTPSETPVETEIETEPEYVEEITTNDEDFDDITTEGELVEEITTEGELIEEITTEGDGGGVDETTTPEPEITTPEVDPTPTDNEEASIIEEEETNTTGDGDEDVISTENEGGEETTTAEEPETTTAEEPETTTPEAETETAEVESTTVEEEETTTTGDGDDDVISTDNEDDENSTVNEEATTIEEEETTTTDDDDEDVTPTGEDDDDNPTGEDGDEETTTTDDGDVNVTPTGEDGDADATPTDEEEEATTIDDEEVATDEEEEEEEVTPNDGNQSSSTNDNQSSTIEISTETDEETAEYVSDVSSSISMETSTSVAPTIDPSGPIMIKVIHEEEKWFSMVSSNIGVSDVQSASLFRVEDGYLIIDDSHYIKVESNGLLVAVDHKNETSPEWTLIDGVLYYDFHEHVNFFSILQEAVFSACDKDGNTLVFVGSKAECDSLSVVVVEGVTTPDSTIDPNDPANNVPDSTNDPSEPTDDESDPTDDESESINDESDSTNYVSGSINDESDSTNYASDSTNYSSDPTGEVSDSTNEVSDSTDEASDPTDDPSDSTSDQSECTGEPSESTNDSSESINEPSDSTNNQPDSTNEPFESAYSVENMTEDPKESGGWNSLTDSLEESEAPEGSKTENISEASQDTENETNVSSSEVKSSSGHISNTSSTKFNNSATDDITSATNYSTNIVDQSTVISDENTSDNPTTIANQSVVVSEDKKSNSGVNTYITETICDASAGCTEIVKSAEVVYVTTTDEIIVTETKCENVSECHIVTTVKTSSYSTIAYTTYLPVVVESDKESVVVETEIENHDMFMDTITTMITCIGTVCEHSVTNVNEELEAMSDMALDVAEENASSALQNENPVINSSLEMINVGDTVRSFSMISSTSMLAVLFLLVFV</sequence>
<evidence type="ECO:0000313" key="2">
    <source>
        <dbReference type="EMBL" id="EMG47040.1"/>
    </source>
</evidence>
<feature type="compositionally biased region" description="Polar residues" evidence="1">
    <location>
        <begin position="780"/>
        <end position="799"/>
    </location>
</feature>
<dbReference type="Proteomes" id="UP000011777">
    <property type="component" value="Unassembled WGS sequence"/>
</dbReference>
<feature type="compositionally biased region" description="Acidic residues" evidence="1">
    <location>
        <begin position="512"/>
        <end position="556"/>
    </location>
</feature>
<protein>
    <submittedName>
        <fullName evidence="2">Putative 2'-O-methyl transferase</fullName>
    </submittedName>
</protein>
<organism evidence="2 3">
    <name type="scientific">Candida maltosa (strain Xu316)</name>
    <name type="common">Yeast</name>
    <dbReference type="NCBI Taxonomy" id="1245528"/>
    <lineage>
        <taxon>Eukaryota</taxon>
        <taxon>Fungi</taxon>
        <taxon>Dikarya</taxon>
        <taxon>Ascomycota</taxon>
        <taxon>Saccharomycotina</taxon>
        <taxon>Pichiomycetes</taxon>
        <taxon>Debaryomycetaceae</taxon>
        <taxon>Candida/Lodderomyces clade</taxon>
        <taxon>Candida</taxon>
    </lineage>
</organism>
<dbReference type="AlphaFoldDB" id="M3JVU7"/>
<feature type="region of interest" description="Disordered" evidence="1">
    <location>
        <begin position="778"/>
        <end position="1003"/>
    </location>
</feature>
<keyword evidence="3" id="KW-1185">Reference proteome</keyword>
<gene>
    <name evidence="2" type="ORF">G210_2684</name>
</gene>
<feature type="region of interest" description="Disordered" evidence="1">
    <location>
        <begin position="379"/>
        <end position="653"/>
    </location>
</feature>
<evidence type="ECO:0000313" key="3">
    <source>
        <dbReference type="Proteomes" id="UP000011777"/>
    </source>
</evidence>
<evidence type="ECO:0000256" key="1">
    <source>
        <dbReference type="SAM" id="MobiDB-lite"/>
    </source>
</evidence>
<feature type="compositionally biased region" description="Low complexity" evidence="1">
    <location>
        <begin position="600"/>
        <end position="620"/>
    </location>
</feature>
<feature type="non-terminal residue" evidence="2">
    <location>
        <position position="1"/>
    </location>
</feature>
<dbReference type="STRING" id="1245528.M3JVU7"/>
<keyword evidence="2" id="KW-0808">Transferase</keyword>
<comment type="caution">
    <text evidence="2">The sequence shown here is derived from an EMBL/GenBank/DDBJ whole genome shotgun (WGS) entry which is preliminary data.</text>
</comment>
<feature type="compositionally biased region" description="Polar residues" evidence="1">
    <location>
        <begin position="958"/>
        <end position="967"/>
    </location>
</feature>
<feature type="compositionally biased region" description="Acidic residues" evidence="1">
    <location>
        <begin position="413"/>
        <end position="504"/>
    </location>
</feature>
<reference evidence="2 3" key="1">
    <citation type="submission" date="2013-02" db="EMBL/GenBank/DDBJ databases">
        <title>Genome sequence of Candida maltosa Xu316, a potential industrial strain for xylitol and ethanol production.</title>
        <authorList>
            <person name="Yu J."/>
            <person name="Wang Q."/>
            <person name="Geng X."/>
            <person name="Bao W."/>
            <person name="He P."/>
            <person name="Cai J."/>
        </authorList>
    </citation>
    <scope>NUCLEOTIDE SEQUENCE [LARGE SCALE GENOMIC DNA]</scope>
    <source>
        <strain evidence="3">Xu316</strain>
    </source>
</reference>
<feature type="compositionally biased region" description="Polar residues" evidence="1">
    <location>
        <begin position="826"/>
        <end position="864"/>
    </location>
</feature>
<name>M3JVU7_CANMX</name>
<feature type="compositionally biased region" description="Acidic residues" evidence="1">
    <location>
        <begin position="866"/>
        <end position="879"/>
    </location>
</feature>
<accession>M3JVU7</accession>
<dbReference type="OrthoDB" id="4026272at2759"/>
<feature type="compositionally biased region" description="Polar residues" evidence="1">
    <location>
        <begin position="892"/>
        <end position="920"/>
    </location>
</feature>
<dbReference type="EMBL" id="AOGT01001757">
    <property type="protein sequence ID" value="EMG47040.1"/>
    <property type="molecule type" value="Genomic_DNA"/>
</dbReference>
<feature type="compositionally biased region" description="Low complexity" evidence="1">
    <location>
        <begin position="971"/>
        <end position="991"/>
    </location>
</feature>